<dbReference type="Pfam" id="PF05899">
    <property type="entry name" value="Cupin_3"/>
    <property type="match status" value="1"/>
</dbReference>
<dbReference type="InterPro" id="IPR014710">
    <property type="entry name" value="RmlC-like_jellyroll"/>
</dbReference>
<dbReference type="RefSeq" id="WP_245707471.1">
    <property type="nucleotide sequence ID" value="NZ_FNBE01000007.1"/>
</dbReference>
<name>A0A1G7PXV8_PSEOR</name>
<dbReference type="AlphaFoldDB" id="A0A1G7PXV8"/>
<dbReference type="Gene3D" id="2.60.120.10">
    <property type="entry name" value="Jelly Rolls"/>
    <property type="match status" value="1"/>
</dbReference>
<dbReference type="EMBL" id="FNBE01000007">
    <property type="protein sequence ID" value="SDF91086.1"/>
    <property type="molecule type" value="Genomic_DNA"/>
</dbReference>
<sequence>MSQLLGNAFAAELDWTPKTPEFRTGARYLDGITADTAVDVWGAEVGEYDGVTADEIFVVLEGKAEVTFHRTGETIAIGPGDVVRLFARDTCTWRTIETIRKVSFYVPPAVVPVESSVSD</sequence>
<evidence type="ECO:0000313" key="2">
    <source>
        <dbReference type="EMBL" id="SDF91086.1"/>
    </source>
</evidence>
<feature type="domain" description="(S)-ureidoglycine aminohydrolase cupin" evidence="1">
    <location>
        <begin position="40"/>
        <end position="102"/>
    </location>
</feature>
<keyword evidence="3" id="KW-1185">Reference proteome</keyword>
<dbReference type="Proteomes" id="UP000198967">
    <property type="component" value="Unassembled WGS sequence"/>
</dbReference>
<gene>
    <name evidence="2" type="ORF">SAMN05216377_107275</name>
</gene>
<proteinExistence type="predicted"/>
<dbReference type="SUPFAM" id="SSF51182">
    <property type="entry name" value="RmlC-like cupins"/>
    <property type="match status" value="1"/>
</dbReference>
<evidence type="ECO:0000313" key="3">
    <source>
        <dbReference type="Proteomes" id="UP000198967"/>
    </source>
</evidence>
<protein>
    <recommendedName>
        <fullName evidence="1">(S)-ureidoglycine aminohydrolase cupin domain-containing protein</fullName>
    </recommendedName>
</protein>
<dbReference type="InterPro" id="IPR011051">
    <property type="entry name" value="RmlC_Cupin_sf"/>
</dbReference>
<organism evidence="2 3">
    <name type="scientific">Pseudonocardia oroxyli</name>
    <dbReference type="NCBI Taxonomy" id="366584"/>
    <lineage>
        <taxon>Bacteria</taxon>
        <taxon>Bacillati</taxon>
        <taxon>Actinomycetota</taxon>
        <taxon>Actinomycetes</taxon>
        <taxon>Pseudonocardiales</taxon>
        <taxon>Pseudonocardiaceae</taxon>
        <taxon>Pseudonocardia</taxon>
    </lineage>
</organism>
<dbReference type="InterPro" id="IPR008579">
    <property type="entry name" value="UGlyAH_Cupin_dom"/>
</dbReference>
<evidence type="ECO:0000259" key="1">
    <source>
        <dbReference type="Pfam" id="PF05899"/>
    </source>
</evidence>
<reference evidence="2 3" key="1">
    <citation type="submission" date="2016-10" db="EMBL/GenBank/DDBJ databases">
        <authorList>
            <person name="de Groot N.N."/>
        </authorList>
    </citation>
    <scope>NUCLEOTIDE SEQUENCE [LARGE SCALE GENOMIC DNA]</scope>
    <source>
        <strain evidence="2 3">CGMCC 4.3143</strain>
    </source>
</reference>
<accession>A0A1G7PXV8</accession>